<comment type="caution">
    <text evidence="2">The sequence shown here is derived from an EMBL/GenBank/DDBJ whole genome shotgun (WGS) entry which is preliminary data.</text>
</comment>
<gene>
    <name evidence="2" type="ORF">CEXT_344051</name>
</gene>
<evidence type="ECO:0000313" key="2">
    <source>
        <dbReference type="EMBL" id="GIZ05263.1"/>
    </source>
</evidence>
<feature type="region of interest" description="Disordered" evidence="1">
    <location>
        <begin position="74"/>
        <end position="94"/>
    </location>
</feature>
<organism evidence="2 3">
    <name type="scientific">Caerostris extrusa</name>
    <name type="common">Bark spider</name>
    <name type="synonym">Caerostris bankana</name>
    <dbReference type="NCBI Taxonomy" id="172846"/>
    <lineage>
        <taxon>Eukaryota</taxon>
        <taxon>Metazoa</taxon>
        <taxon>Ecdysozoa</taxon>
        <taxon>Arthropoda</taxon>
        <taxon>Chelicerata</taxon>
        <taxon>Arachnida</taxon>
        <taxon>Araneae</taxon>
        <taxon>Araneomorphae</taxon>
        <taxon>Entelegynae</taxon>
        <taxon>Araneoidea</taxon>
        <taxon>Araneidae</taxon>
        <taxon>Caerostris</taxon>
    </lineage>
</organism>
<keyword evidence="3" id="KW-1185">Reference proteome</keyword>
<dbReference type="EMBL" id="BPLR01019253">
    <property type="protein sequence ID" value="GIZ05263.1"/>
    <property type="molecule type" value="Genomic_DNA"/>
</dbReference>
<evidence type="ECO:0000313" key="3">
    <source>
        <dbReference type="Proteomes" id="UP001054945"/>
    </source>
</evidence>
<dbReference type="Proteomes" id="UP001054945">
    <property type="component" value="Unassembled WGS sequence"/>
</dbReference>
<sequence>MGLKALWLWCPFPTHPRMIYFVALSNSRAVKALLSHSQIFILCTTGKISFTSSTSSSCNLSSIAYTCSTTSTRHLNSPPATNNPPVQPFNKPRQQNPLITAFSTLNPPAQQ</sequence>
<reference evidence="2 3" key="1">
    <citation type="submission" date="2021-06" db="EMBL/GenBank/DDBJ databases">
        <title>Caerostris extrusa draft genome.</title>
        <authorList>
            <person name="Kono N."/>
            <person name="Arakawa K."/>
        </authorList>
    </citation>
    <scope>NUCLEOTIDE SEQUENCE [LARGE SCALE GENOMIC DNA]</scope>
</reference>
<proteinExistence type="predicted"/>
<protein>
    <submittedName>
        <fullName evidence="2">Uncharacterized protein</fullName>
    </submittedName>
</protein>
<dbReference type="AlphaFoldDB" id="A0AAV4YDA0"/>
<evidence type="ECO:0000256" key="1">
    <source>
        <dbReference type="SAM" id="MobiDB-lite"/>
    </source>
</evidence>
<accession>A0AAV4YDA0</accession>
<name>A0AAV4YDA0_CAEEX</name>